<dbReference type="EMBL" id="UINC01151530">
    <property type="protein sequence ID" value="SVD45194.1"/>
    <property type="molecule type" value="Genomic_DNA"/>
</dbReference>
<gene>
    <name evidence="2" type="ORF">METZ01_LOCUS398048</name>
</gene>
<keyword evidence="1" id="KW-0812">Transmembrane</keyword>
<evidence type="ECO:0000313" key="2">
    <source>
        <dbReference type="EMBL" id="SVD45194.1"/>
    </source>
</evidence>
<protein>
    <submittedName>
        <fullName evidence="2">Uncharacterized protein</fullName>
    </submittedName>
</protein>
<reference evidence="2" key="1">
    <citation type="submission" date="2018-05" db="EMBL/GenBank/DDBJ databases">
        <authorList>
            <person name="Lanie J.A."/>
            <person name="Ng W.-L."/>
            <person name="Kazmierczak K.M."/>
            <person name="Andrzejewski T.M."/>
            <person name="Davidsen T.M."/>
            <person name="Wayne K.J."/>
            <person name="Tettelin H."/>
            <person name="Glass J.I."/>
            <person name="Rusch D."/>
            <person name="Podicherti R."/>
            <person name="Tsui H.-C.T."/>
            <person name="Winkler M.E."/>
        </authorList>
    </citation>
    <scope>NUCLEOTIDE SEQUENCE</scope>
</reference>
<feature type="non-terminal residue" evidence="2">
    <location>
        <position position="252"/>
    </location>
</feature>
<proteinExistence type="predicted"/>
<accession>A0A382VFA9</accession>
<feature type="transmembrane region" description="Helical" evidence="1">
    <location>
        <begin position="93"/>
        <end position="111"/>
    </location>
</feature>
<name>A0A382VFA9_9ZZZZ</name>
<keyword evidence="1" id="KW-1133">Transmembrane helix</keyword>
<feature type="transmembrane region" description="Helical" evidence="1">
    <location>
        <begin position="193"/>
        <end position="220"/>
    </location>
</feature>
<keyword evidence="1" id="KW-0472">Membrane</keyword>
<evidence type="ECO:0000256" key="1">
    <source>
        <dbReference type="SAM" id="Phobius"/>
    </source>
</evidence>
<sequence length="252" mass="27847">MLGFISGRCLSVLMQAAAHPVVVQQPVNPVTEHVYMLPQVEALSPPPPRMVLGRSRSQWSTIWRMLGLVLVTFLLVNLLVLIPMGIVENAPDMSFISALCSLPILLLFIFIRRPRLIHVMLAEPSDTGVTAHPLPGERTLTTPMKTRFRHHLVRDSTLLDIPATKNLWAIFFVAIAISVTLFVMMLASPDNLLLLQFAILVGIPCWLIGFGVPVFAWMSYSTRSLGLPTRRHEAEAALTAGFVSTLPALIIN</sequence>
<feature type="transmembrane region" description="Helical" evidence="1">
    <location>
        <begin position="62"/>
        <end position="87"/>
    </location>
</feature>
<feature type="transmembrane region" description="Helical" evidence="1">
    <location>
        <begin position="167"/>
        <end position="187"/>
    </location>
</feature>
<organism evidence="2">
    <name type="scientific">marine metagenome</name>
    <dbReference type="NCBI Taxonomy" id="408172"/>
    <lineage>
        <taxon>unclassified sequences</taxon>
        <taxon>metagenomes</taxon>
        <taxon>ecological metagenomes</taxon>
    </lineage>
</organism>
<dbReference type="AlphaFoldDB" id="A0A382VFA9"/>